<evidence type="ECO:0000313" key="1">
    <source>
        <dbReference type="EMBL" id="GAH08812.1"/>
    </source>
</evidence>
<name>X1CM37_9ZZZZ</name>
<dbReference type="EMBL" id="BART01032237">
    <property type="protein sequence ID" value="GAH08812.1"/>
    <property type="molecule type" value="Genomic_DNA"/>
</dbReference>
<gene>
    <name evidence="1" type="ORF">S01H4_55780</name>
</gene>
<dbReference type="AlphaFoldDB" id="X1CM37"/>
<accession>X1CM37</accession>
<sequence>CAIYEGLLVDAQTAAGNARDIIYEQDLALGDKICLSLLCGSWMVAAAAAAWDEQTAWALANVTPGACEMCEQVAWPYYRSYYFPPCPGVWTGGFPCSSRTLPGINESENGYSPEFELLSIVEDIIITVECDWYSSEAIAWTVGYVTLQEWDAVGEEWDNVWSFDATNTAAAGVLCSDEDTSPPVTITYNQLRWAISGQAGQSATDPYPFEPEKILLTIVQDV</sequence>
<organism evidence="1">
    <name type="scientific">marine sediment metagenome</name>
    <dbReference type="NCBI Taxonomy" id="412755"/>
    <lineage>
        <taxon>unclassified sequences</taxon>
        <taxon>metagenomes</taxon>
        <taxon>ecological metagenomes</taxon>
    </lineage>
</organism>
<reference evidence="1" key="1">
    <citation type="journal article" date="2014" name="Front. Microbiol.">
        <title>High frequency of phylogenetically diverse reductive dehalogenase-homologous genes in deep subseafloor sedimentary metagenomes.</title>
        <authorList>
            <person name="Kawai M."/>
            <person name="Futagami T."/>
            <person name="Toyoda A."/>
            <person name="Takaki Y."/>
            <person name="Nishi S."/>
            <person name="Hori S."/>
            <person name="Arai W."/>
            <person name="Tsubouchi T."/>
            <person name="Morono Y."/>
            <person name="Uchiyama I."/>
            <person name="Ito T."/>
            <person name="Fujiyama A."/>
            <person name="Inagaki F."/>
            <person name="Takami H."/>
        </authorList>
    </citation>
    <scope>NUCLEOTIDE SEQUENCE</scope>
    <source>
        <strain evidence="1">Expedition CK06-06</strain>
    </source>
</reference>
<feature type="non-terminal residue" evidence="1">
    <location>
        <position position="1"/>
    </location>
</feature>
<proteinExistence type="predicted"/>
<comment type="caution">
    <text evidence="1">The sequence shown here is derived from an EMBL/GenBank/DDBJ whole genome shotgun (WGS) entry which is preliminary data.</text>
</comment>
<protein>
    <submittedName>
        <fullName evidence="1">Uncharacterized protein</fullName>
    </submittedName>
</protein>